<evidence type="ECO:0000256" key="4">
    <source>
        <dbReference type="ARBA" id="ARBA00022989"/>
    </source>
</evidence>
<dbReference type="SUPFAM" id="SSF103473">
    <property type="entry name" value="MFS general substrate transporter"/>
    <property type="match status" value="1"/>
</dbReference>
<evidence type="ECO:0000256" key="1">
    <source>
        <dbReference type="ARBA" id="ARBA00004429"/>
    </source>
</evidence>
<evidence type="ECO:0000256" key="5">
    <source>
        <dbReference type="ARBA" id="ARBA00023136"/>
    </source>
</evidence>
<feature type="transmembrane region" description="Helical" evidence="6">
    <location>
        <begin position="66"/>
        <end position="90"/>
    </location>
</feature>
<comment type="subcellular location">
    <subcellularLocation>
        <location evidence="1">Cell inner membrane</location>
        <topology evidence="1">Multi-pass membrane protein</topology>
    </subcellularLocation>
</comment>
<feature type="transmembrane region" description="Helical" evidence="6">
    <location>
        <begin position="253"/>
        <end position="273"/>
    </location>
</feature>
<dbReference type="InterPro" id="IPR011701">
    <property type="entry name" value="MFS"/>
</dbReference>
<comment type="caution">
    <text evidence="8">The sequence shown here is derived from an EMBL/GenBank/DDBJ whole genome shotgun (WGS) entry which is preliminary data.</text>
</comment>
<keyword evidence="3 6" id="KW-0812">Transmembrane</keyword>
<evidence type="ECO:0000313" key="9">
    <source>
        <dbReference type="Proteomes" id="UP000266441"/>
    </source>
</evidence>
<keyword evidence="5 6" id="KW-0472">Membrane</keyword>
<dbReference type="PANTHER" id="PTHR43702:SF3">
    <property type="entry name" value="PROTEIN TSGA"/>
    <property type="match status" value="1"/>
</dbReference>
<dbReference type="InterPro" id="IPR050375">
    <property type="entry name" value="MFS_TsgA-like"/>
</dbReference>
<evidence type="ECO:0000256" key="3">
    <source>
        <dbReference type="ARBA" id="ARBA00022692"/>
    </source>
</evidence>
<dbReference type="PANTHER" id="PTHR43702">
    <property type="entry name" value="L-FUCOSE-PROTON SYMPORTER"/>
    <property type="match status" value="1"/>
</dbReference>
<dbReference type="OrthoDB" id="3225787at2"/>
<dbReference type="EMBL" id="QWET01000053">
    <property type="protein sequence ID" value="RIH62713.1"/>
    <property type="molecule type" value="Genomic_DNA"/>
</dbReference>
<dbReference type="GO" id="GO:0022857">
    <property type="term" value="F:transmembrane transporter activity"/>
    <property type="evidence" value="ECO:0007669"/>
    <property type="project" value="InterPro"/>
</dbReference>
<dbReference type="GO" id="GO:0005886">
    <property type="term" value="C:plasma membrane"/>
    <property type="evidence" value="ECO:0007669"/>
    <property type="project" value="UniProtKB-SubCell"/>
</dbReference>
<gene>
    <name evidence="8" type="ORF">D1164_23505</name>
</gene>
<feature type="domain" description="Major facilitator superfamily (MFS) profile" evidence="7">
    <location>
        <begin position="1"/>
        <end position="393"/>
    </location>
</feature>
<sequence length="400" mass="43248">HKQFLPVYLIFLSMGMVDAAGPMVSLARESFTLSITAATLLPFLGYLMFGVLSIPMGILQDKKGKVFILNLGLGIMLAGLLIPVLSGMYGKMTVDTSSMGQFYRILSAVLFIGAGGAILQVGGNPFVRDVSEEGHYSKNLSRAQAFITIGSSLGFLVPPLLFNLFGLDWSILFPVNASIVLMAILWFNLAKVSEVKPKKTDYATVKSCLALLKNGYVLAMVLGIFTYCGVEIALASHAPILLNDKFGISVEKLGLVISWSLFYLPIFLGRFFGSFIMKFIAPSRLLIVTGLFAVLGVLAILFTNSLAMALAGILIIGLGFANIFPLIFSLTIDNMPRHQNELSGLMVTMIVGGTFIPMIMGAVADITSITFAFVVPLVCLGYITFLGIINYNKKHKIHEG</sequence>
<dbReference type="Pfam" id="PF07690">
    <property type="entry name" value="MFS_1"/>
    <property type="match status" value="1"/>
</dbReference>
<protein>
    <submittedName>
        <fullName evidence="8">MFS transporter</fullName>
    </submittedName>
</protein>
<reference evidence="8 9" key="1">
    <citation type="journal article" date="2015" name="Int. J. Syst. Evol. Microbiol.">
        <title>Mariniphaga sediminis sp. nov., isolated from coastal sediment.</title>
        <authorList>
            <person name="Wang F.Q."/>
            <person name="Shen Q.Y."/>
            <person name="Chen G.J."/>
            <person name="Du Z.J."/>
        </authorList>
    </citation>
    <scope>NUCLEOTIDE SEQUENCE [LARGE SCALE GENOMIC DNA]</scope>
    <source>
        <strain evidence="8 9">SY21</strain>
    </source>
</reference>
<feature type="transmembrane region" description="Helical" evidence="6">
    <location>
        <begin position="285"/>
        <end position="302"/>
    </location>
</feature>
<name>A0A399CTF6_9BACT</name>
<dbReference type="InterPro" id="IPR020846">
    <property type="entry name" value="MFS_dom"/>
</dbReference>
<dbReference type="AlphaFoldDB" id="A0A399CTF6"/>
<organism evidence="8 9">
    <name type="scientific">Mariniphaga sediminis</name>
    <dbReference type="NCBI Taxonomy" id="1628158"/>
    <lineage>
        <taxon>Bacteria</taxon>
        <taxon>Pseudomonadati</taxon>
        <taxon>Bacteroidota</taxon>
        <taxon>Bacteroidia</taxon>
        <taxon>Marinilabiliales</taxon>
        <taxon>Prolixibacteraceae</taxon>
        <taxon>Mariniphaga</taxon>
    </lineage>
</organism>
<dbReference type="InterPro" id="IPR036259">
    <property type="entry name" value="MFS_trans_sf"/>
</dbReference>
<evidence type="ECO:0000256" key="2">
    <source>
        <dbReference type="ARBA" id="ARBA00022475"/>
    </source>
</evidence>
<accession>A0A399CTF6</accession>
<dbReference type="Gene3D" id="1.20.1250.20">
    <property type="entry name" value="MFS general substrate transporter like domains"/>
    <property type="match status" value="2"/>
</dbReference>
<feature type="transmembrane region" description="Helical" evidence="6">
    <location>
        <begin position="369"/>
        <end position="391"/>
    </location>
</feature>
<keyword evidence="9" id="KW-1185">Reference proteome</keyword>
<keyword evidence="2" id="KW-1003">Cell membrane</keyword>
<evidence type="ECO:0000313" key="8">
    <source>
        <dbReference type="EMBL" id="RIH62713.1"/>
    </source>
</evidence>
<feature type="transmembrane region" description="Helical" evidence="6">
    <location>
        <begin position="216"/>
        <end position="241"/>
    </location>
</feature>
<keyword evidence="4 6" id="KW-1133">Transmembrane helix</keyword>
<feature type="transmembrane region" description="Helical" evidence="6">
    <location>
        <begin position="308"/>
        <end position="330"/>
    </location>
</feature>
<feature type="transmembrane region" description="Helical" evidence="6">
    <location>
        <begin position="35"/>
        <end position="54"/>
    </location>
</feature>
<proteinExistence type="predicted"/>
<evidence type="ECO:0000256" key="6">
    <source>
        <dbReference type="SAM" id="Phobius"/>
    </source>
</evidence>
<feature type="transmembrane region" description="Helical" evidence="6">
    <location>
        <begin position="171"/>
        <end position="189"/>
    </location>
</feature>
<dbReference type="Proteomes" id="UP000266441">
    <property type="component" value="Unassembled WGS sequence"/>
</dbReference>
<feature type="transmembrane region" description="Helical" evidence="6">
    <location>
        <begin position="143"/>
        <end position="165"/>
    </location>
</feature>
<evidence type="ECO:0000259" key="7">
    <source>
        <dbReference type="PROSITE" id="PS50850"/>
    </source>
</evidence>
<dbReference type="RefSeq" id="WP_119352343.1">
    <property type="nucleotide sequence ID" value="NZ_QWET01000053.1"/>
</dbReference>
<dbReference type="PROSITE" id="PS50850">
    <property type="entry name" value="MFS"/>
    <property type="match status" value="1"/>
</dbReference>
<feature type="transmembrane region" description="Helical" evidence="6">
    <location>
        <begin position="342"/>
        <end position="363"/>
    </location>
</feature>
<feature type="transmembrane region" description="Helical" evidence="6">
    <location>
        <begin position="102"/>
        <end position="122"/>
    </location>
</feature>
<feature type="non-terminal residue" evidence="8">
    <location>
        <position position="1"/>
    </location>
</feature>